<feature type="compositionally biased region" description="Low complexity" evidence="1">
    <location>
        <begin position="137"/>
        <end position="158"/>
    </location>
</feature>
<proteinExistence type="predicted"/>
<reference evidence="2" key="1">
    <citation type="submission" date="2020-08" db="EMBL/GenBank/DDBJ databases">
        <title>A bifunctional nitrone conjugated secondary metabolite targeting the ribosome.</title>
        <authorList>
            <person name="Limbrick E.M."/>
            <person name="Graf M."/>
            <person name="Derewacz D.K."/>
            <person name="Nguyen F."/>
            <person name="Spraggins J.M."/>
            <person name="Wieland M."/>
            <person name="Ynigez-Gutierrez A.E."/>
            <person name="Reisman B.J."/>
            <person name="Zinshteyn B."/>
            <person name="McCulloch K."/>
            <person name="Iverson T.M."/>
            <person name="Green R."/>
            <person name="Wilson D.N."/>
            <person name="Bachmann B.O."/>
        </authorList>
    </citation>
    <scope>NUCLEOTIDE SEQUENCE</scope>
    <source>
        <strain evidence="2">Africana</strain>
    </source>
</reference>
<protein>
    <recommendedName>
        <fullName evidence="3">SWIM-type domain-containing protein</fullName>
    </recommendedName>
</protein>
<accession>A0A7D6CB44</accession>
<gene>
    <name evidence="2" type="ORF">HZU44_17625</name>
</gene>
<evidence type="ECO:0000313" key="2">
    <source>
        <dbReference type="EMBL" id="QLJ96725.1"/>
    </source>
</evidence>
<evidence type="ECO:0000256" key="1">
    <source>
        <dbReference type="SAM" id="MobiDB-lite"/>
    </source>
</evidence>
<organism evidence="2">
    <name type="scientific">Micromonospora carbonacea</name>
    <dbReference type="NCBI Taxonomy" id="47853"/>
    <lineage>
        <taxon>Bacteria</taxon>
        <taxon>Bacillati</taxon>
        <taxon>Actinomycetota</taxon>
        <taxon>Actinomycetes</taxon>
        <taxon>Micromonosporales</taxon>
        <taxon>Micromonosporaceae</taxon>
        <taxon>Micromonospora</taxon>
    </lineage>
</organism>
<dbReference type="AlphaFoldDB" id="A0A7D6CB44"/>
<dbReference type="EMBL" id="CP058905">
    <property type="protein sequence ID" value="QLJ96725.1"/>
    <property type="molecule type" value="Genomic_DNA"/>
</dbReference>
<name>A0A7D6CB44_9ACTN</name>
<sequence length="637" mass="65055">MTNRTPTVVAADRLPPVSPAVAAAAVAALPSRLRRRLDATVERLAAVPVGRVDGGVSVDCGPEAVVVLRPGPTGAVTGPDQVRCGCLLAPRCLHRAAVLVACPVADPASHADPAPAGPPAPQDAAGPPTGRARRTGRTGATDPTAAGTGRGPTKAQRAAAGALWRAAATVLASGVPAAGAVPQADLLRAAHSARLAGLPRAESAALRLVRGLRAHRSRQTGHRLADLVEVLHDLLYVAGRLVAGDPDPVLVGVLRRAYQPDGTLEVYGICREPVISATGYAGVVTHLVAADGRRLSFGDVKPGGPGRARDCAHAVTEMGAVAVDHAVLARGGLRITGTTVSPDGRLGAGAGVRAAPLSGPDWSTGALAELFARPLAEVVTGQLATDDPADPGRAGTALLGADLVVVGAVGDQVLARELAPGTGADRAPVPDGPVIRLVPADPHPVLAHVANLRRLASRPGLWIRVVGRLDPARAGTLRPLMVGSVPGATVTLRLPEQWHGRADLGYDQIQGGHLPPRVQAGTAAPVPVVDVIAESPLWRVRRLVELGVSGGRRAVAEAARDDAASLAGPLRRAGLTTAAALTSALVAESDRRGRDAFGRLTDPDPDRYAWAWLAATAHLAATERELIRSSWVAPALG</sequence>
<feature type="region of interest" description="Disordered" evidence="1">
    <location>
        <begin position="108"/>
        <end position="158"/>
    </location>
</feature>
<evidence type="ECO:0008006" key="3">
    <source>
        <dbReference type="Google" id="ProtNLM"/>
    </source>
</evidence>